<dbReference type="SUPFAM" id="SSF81995">
    <property type="entry name" value="beta-sandwich domain of Sec23/24"/>
    <property type="match status" value="1"/>
</dbReference>
<evidence type="ECO:0000313" key="3">
    <source>
        <dbReference type="Proteomes" id="UP000242525"/>
    </source>
</evidence>
<protein>
    <submittedName>
        <fullName evidence="2">Uncharacterized protein</fullName>
    </submittedName>
</protein>
<keyword evidence="3" id="KW-1185">Reference proteome</keyword>
<feature type="compositionally biased region" description="Low complexity" evidence="1">
    <location>
        <begin position="1"/>
        <end position="41"/>
    </location>
</feature>
<gene>
    <name evidence="2" type="ORF">BN980_GECA32s01187g</name>
</gene>
<accession>A0A0J9XLB7</accession>
<dbReference type="InterPro" id="IPR027915">
    <property type="entry name" value="DUF4452"/>
</dbReference>
<proteinExistence type="predicted"/>
<organism evidence="2 3">
    <name type="scientific">Geotrichum candidum</name>
    <name type="common">Oospora lactis</name>
    <name type="synonym">Dipodascus geotrichum</name>
    <dbReference type="NCBI Taxonomy" id="1173061"/>
    <lineage>
        <taxon>Eukaryota</taxon>
        <taxon>Fungi</taxon>
        <taxon>Dikarya</taxon>
        <taxon>Ascomycota</taxon>
        <taxon>Saccharomycotina</taxon>
        <taxon>Dipodascomycetes</taxon>
        <taxon>Dipodascales</taxon>
        <taxon>Dipodascaceae</taxon>
        <taxon>Geotrichum</taxon>
    </lineage>
</organism>
<dbReference type="OrthoDB" id="4096723at2759"/>
<dbReference type="PANTHER" id="PTHR39615:SF1">
    <property type="entry name" value="YALI0E17897P"/>
    <property type="match status" value="1"/>
</dbReference>
<name>A0A0J9XLB7_GEOCN</name>
<reference evidence="2" key="1">
    <citation type="submission" date="2014-03" db="EMBL/GenBank/DDBJ databases">
        <authorList>
            <person name="Casaregola S."/>
        </authorList>
    </citation>
    <scope>NUCLEOTIDE SEQUENCE [LARGE SCALE GENOMIC DNA]</scope>
    <source>
        <strain evidence="2">CLIB 918</strain>
    </source>
</reference>
<dbReference type="EMBL" id="CCBN010000028">
    <property type="protein sequence ID" value="CDO58013.1"/>
    <property type="molecule type" value="Genomic_DNA"/>
</dbReference>
<dbReference type="PANTHER" id="PTHR39615">
    <property type="entry name" value="YALI0E17897P"/>
    <property type="match status" value="1"/>
</dbReference>
<dbReference type="AlphaFoldDB" id="A0A0J9XLB7"/>
<comment type="caution">
    <text evidence="2">The sequence shown here is derived from an EMBL/GenBank/DDBJ whole genome shotgun (WGS) entry which is preliminary data.</text>
</comment>
<feature type="compositionally biased region" description="Polar residues" evidence="1">
    <location>
        <begin position="42"/>
        <end position="55"/>
    </location>
</feature>
<feature type="region of interest" description="Disordered" evidence="1">
    <location>
        <begin position="1"/>
        <end position="55"/>
    </location>
</feature>
<evidence type="ECO:0000313" key="2">
    <source>
        <dbReference type="EMBL" id="CDO58013.1"/>
    </source>
</evidence>
<evidence type="ECO:0000256" key="1">
    <source>
        <dbReference type="SAM" id="MobiDB-lite"/>
    </source>
</evidence>
<sequence length="166" mass="18437">MAYTNNNNSGNYSNHMSMYQQQQHQHQQQQHQQQHQQHSQQNSMLSPNMRTDANMNPASLRLSLTRARFNASRSFDLEDDMEFCPILSDEEVKLYQTNDQQLYARYGVAAAASTASVNSTTSPSVATKLRILDIVDPATGAKISPILRNASPATGAGSAYNSGRAW</sequence>
<dbReference type="Proteomes" id="UP000242525">
    <property type="component" value="Unassembled WGS sequence"/>
</dbReference>
<dbReference type="Pfam" id="PF14618">
    <property type="entry name" value="DUF4452"/>
    <property type="match status" value="1"/>
</dbReference>